<organism evidence="3 4">
    <name type="scientific">Romanomermis culicivorax</name>
    <name type="common">Nematode worm</name>
    <dbReference type="NCBI Taxonomy" id="13658"/>
    <lineage>
        <taxon>Eukaryota</taxon>
        <taxon>Metazoa</taxon>
        <taxon>Ecdysozoa</taxon>
        <taxon>Nematoda</taxon>
        <taxon>Enoplea</taxon>
        <taxon>Dorylaimia</taxon>
        <taxon>Mermithida</taxon>
        <taxon>Mermithoidea</taxon>
        <taxon>Mermithidae</taxon>
        <taxon>Romanomermis</taxon>
    </lineage>
</organism>
<dbReference type="WBParaSite" id="nRc.2.0.1.t20039-RA">
    <property type="protein sequence ID" value="nRc.2.0.1.t20039-RA"/>
    <property type="gene ID" value="nRc.2.0.1.g20039"/>
</dbReference>
<sequence>MIRIIILALLLVSSVDRSYQRTRHLVHDSPLVSLKQEAVSTADPNVDDEENDGNDTPITPPSDLIEVAPRKQPLAAAIVNRSTTQTESSTTEKIDKLTPGDSLPNNIRVNNQPSVAQQIQNVKHIVPDQPNPFRTSNNEGGNPDLGNAEIINEESVIHQPNVASIPSAPGFPPSVVSSQQQPFNVGLGPQLAPTSGQWSRTPNGLSRTALTVQDVEKLSGLKLKSEFQQAGGDDLSSKKETAPEIAVNTAPNNQNLSIVPLVQDPKQHLGAVNNSGSVVRQPFGIIERPVGPFGQIPQISATKQPANRFNLPPAQQPEQAKGIIVPRITADGISSQVVEQG</sequence>
<evidence type="ECO:0000313" key="4">
    <source>
        <dbReference type="WBParaSite" id="nRc.2.0.1.t20039-RA"/>
    </source>
</evidence>
<name>A0A915J1Q9_ROMCU</name>
<dbReference type="Proteomes" id="UP000887565">
    <property type="component" value="Unplaced"/>
</dbReference>
<dbReference type="AlphaFoldDB" id="A0A915J1Q9"/>
<feature type="signal peptide" evidence="2">
    <location>
        <begin position="1"/>
        <end position="17"/>
    </location>
</feature>
<accession>A0A915J1Q9</accession>
<evidence type="ECO:0000313" key="3">
    <source>
        <dbReference type="Proteomes" id="UP000887565"/>
    </source>
</evidence>
<reference evidence="4" key="1">
    <citation type="submission" date="2022-11" db="UniProtKB">
        <authorList>
            <consortium name="WormBaseParasite"/>
        </authorList>
    </citation>
    <scope>IDENTIFICATION</scope>
</reference>
<feature type="region of interest" description="Disordered" evidence="1">
    <location>
        <begin position="80"/>
        <end position="106"/>
    </location>
</feature>
<proteinExistence type="predicted"/>
<protein>
    <submittedName>
        <fullName evidence="4">Uncharacterized protein</fullName>
    </submittedName>
</protein>
<feature type="region of interest" description="Disordered" evidence="1">
    <location>
        <begin position="128"/>
        <end position="147"/>
    </location>
</feature>
<evidence type="ECO:0000256" key="2">
    <source>
        <dbReference type="SAM" id="SignalP"/>
    </source>
</evidence>
<feature type="region of interest" description="Disordered" evidence="1">
    <location>
        <begin position="36"/>
        <end position="62"/>
    </location>
</feature>
<feature type="chain" id="PRO_5038030967" evidence="2">
    <location>
        <begin position="18"/>
        <end position="341"/>
    </location>
</feature>
<keyword evidence="3" id="KW-1185">Reference proteome</keyword>
<keyword evidence="2" id="KW-0732">Signal</keyword>
<evidence type="ECO:0000256" key="1">
    <source>
        <dbReference type="SAM" id="MobiDB-lite"/>
    </source>
</evidence>